<proteinExistence type="predicted"/>
<dbReference type="EMBL" id="BSXT01001813">
    <property type="protein sequence ID" value="GMF45404.1"/>
    <property type="molecule type" value="Genomic_DNA"/>
</dbReference>
<gene>
    <name evidence="1" type="ORF">Pfra01_001623800</name>
</gene>
<evidence type="ECO:0000313" key="1">
    <source>
        <dbReference type="EMBL" id="GMF45404.1"/>
    </source>
</evidence>
<keyword evidence="2" id="KW-1185">Reference proteome</keyword>
<reference evidence="1" key="1">
    <citation type="submission" date="2023-04" db="EMBL/GenBank/DDBJ databases">
        <title>Phytophthora fragariaefolia NBRC 109709.</title>
        <authorList>
            <person name="Ichikawa N."/>
            <person name="Sato H."/>
            <person name="Tonouchi N."/>
        </authorList>
    </citation>
    <scope>NUCLEOTIDE SEQUENCE</scope>
    <source>
        <strain evidence="1">NBRC 109709</strain>
    </source>
</reference>
<comment type="caution">
    <text evidence="1">The sequence shown here is derived from an EMBL/GenBank/DDBJ whole genome shotgun (WGS) entry which is preliminary data.</text>
</comment>
<evidence type="ECO:0000313" key="2">
    <source>
        <dbReference type="Proteomes" id="UP001165121"/>
    </source>
</evidence>
<sequence length="138" mass="15223">MASNRLDRWYLNDLARKWLGATKVGTKGLQSDHKGAAIHVRYPTNPIRTHKAQRVYPVPSYAKEHVEVFVIAELQRLSAELAASDLTAEAAAAKWVSAKVRISLGMLRAKREAKHIGTGAFISPPSKWTGPRGNCATY</sequence>
<organism evidence="1 2">
    <name type="scientific">Phytophthora fragariaefolia</name>
    <dbReference type="NCBI Taxonomy" id="1490495"/>
    <lineage>
        <taxon>Eukaryota</taxon>
        <taxon>Sar</taxon>
        <taxon>Stramenopiles</taxon>
        <taxon>Oomycota</taxon>
        <taxon>Peronosporomycetes</taxon>
        <taxon>Peronosporales</taxon>
        <taxon>Peronosporaceae</taxon>
        <taxon>Phytophthora</taxon>
    </lineage>
</organism>
<dbReference type="Proteomes" id="UP001165121">
    <property type="component" value="Unassembled WGS sequence"/>
</dbReference>
<dbReference type="AlphaFoldDB" id="A0A9W6XTF4"/>
<accession>A0A9W6XTF4</accession>
<name>A0A9W6XTF4_9STRA</name>
<protein>
    <submittedName>
        <fullName evidence="1">Unnamed protein product</fullName>
    </submittedName>
</protein>